<comment type="caution">
    <text evidence="1">The sequence shown here is derived from an EMBL/GenBank/DDBJ whole genome shotgun (WGS) entry which is preliminary data.</text>
</comment>
<sequence>MKKNNRNIRVCAVNNGNRDGFNIYLDFSGQREYLIYHRHNGLLYDLLKDGVAIDDVRRWTPASLGCFHVGRTGFSGLYEVTKHLVSVINDYMLEREAC</sequence>
<dbReference type="Proteomes" id="UP001469749">
    <property type="component" value="Unassembled WGS sequence"/>
</dbReference>
<protein>
    <submittedName>
        <fullName evidence="1">Uncharacterized protein</fullName>
    </submittedName>
</protein>
<proteinExistence type="predicted"/>
<reference evidence="1 2" key="1">
    <citation type="submission" date="2024-03" db="EMBL/GenBank/DDBJ databases">
        <title>Human intestinal bacterial collection.</title>
        <authorList>
            <person name="Pauvert C."/>
            <person name="Hitch T.C.A."/>
            <person name="Clavel T."/>
        </authorList>
    </citation>
    <scope>NUCLEOTIDE SEQUENCE [LARGE SCALE GENOMIC DNA]</scope>
    <source>
        <strain evidence="1 2">CLA-AA-H190</strain>
    </source>
</reference>
<organism evidence="1 2">
    <name type="scientific">Coprococcus intestinihominis</name>
    <dbReference type="NCBI Taxonomy" id="3133154"/>
    <lineage>
        <taxon>Bacteria</taxon>
        <taxon>Bacillati</taxon>
        <taxon>Bacillota</taxon>
        <taxon>Clostridia</taxon>
        <taxon>Lachnospirales</taxon>
        <taxon>Lachnospiraceae</taxon>
        <taxon>Coprococcus</taxon>
    </lineage>
</organism>
<accession>A0ABV1B3K8</accession>
<dbReference type="RefSeq" id="WP_349084864.1">
    <property type="nucleotide sequence ID" value="NZ_JBBMEK010000079.1"/>
</dbReference>
<gene>
    <name evidence="1" type="ORF">WMO25_07900</name>
</gene>
<keyword evidence="2" id="KW-1185">Reference proteome</keyword>
<evidence type="ECO:0000313" key="1">
    <source>
        <dbReference type="EMBL" id="MEQ2365020.1"/>
    </source>
</evidence>
<name>A0ABV1B3K8_9FIRM</name>
<evidence type="ECO:0000313" key="2">
    <source>
        <dbReference type="Proteomes" id="UP001469749"/>
    </source>
</evidence>
<dbReference type="EMBL" id="JBBMEK010000079">
    <property type="protein sequence ID" value="MEQ2365020.1"/>
    <property type="molecule type" value="Genomic_DNA"/>
</dbReference>